<protein>
    <submittedName>
        <fullName evidence="2">Peptide deformylase</fullName>
        <ecNumber evidence="2">3.5.1.88</ecNumber>
    </submittedName>
</protein>
<feature type="compositionally biased region" description="Basic and acidic residues" evidence="1">
    <location>
        <begin position="83"/>
        <end position="94"/>
    </location>
</feature>
<dbReference type="EMBL" id="CADCWD010000093">
    <property type="protein sequence ID" value="CAA9548313.1"/>
    <property type="molecule type" value="Genomic_DNA"/>
</dbReference>
<name>A0A6J4UEA1_9SPHN</name>
<organism evidence="2">
    <name type="scientific">uncultured Sphingosinicella sp</name>
    <dbReference type="NCBI Taxonomy" id="478748"/>
    <lineage>
        <taxon>Bacteria</taxon>
        <taxon>Pseudomonadati</taxon>
        <taxon>Pseudomonadota</taxon>
        <taxon>Alphaproteobacteria</taxon>
        <taxon>Sphingomonadales</taxon>
        <taxon>Sphingosinicellaceae</taxon>
        <taxon>Sphingosinicella</taxon>
        <taxon>environmental samples</taxon>
    </lineage>
</organism>
<evidence type="ECO:0000313" key="2">
    <source>
        <dbReference type="EMBL" id="CAA9548313.1"/>
    </source>
</evidence>
<sequence>VASAHHRDPRSGPARPVRAGGARGRRASAPDRRHVRYHVCRARNRSCRGPARYPPPPLHHRPSGSGGRRRRAGQEAARLHQPRNPDELGRDQRLQRGLPLNPGPICRGRAPGERSRALARCRRQAAGRRGGRPSRHLLPARDRSSERHPLHRPHLAPPPRHGLEEAHQAPEREQEPGRL</sequence>
<proteinExistence type="predicted"/>
<accession>A0A6J4UEA1</accession>
<feature type="compositionally biased region" description="Basic residues" evidence="1">
    <location>
        <begin position="33"/>
        <end position="46"/>
    </location>
</feature>
<dbReference type="AlphaFoldDB" id="A0A6J4UEA1"/>
<feature type="region of interest" description="Disordered" evidence="1">
    <location>
        <begin position="1"/>
        <end position="179"/>
    </location>
</feature>
<reference evidence="2" key="1">
    <citation type="submission" date="2020-02" db="EMBL/GenBank/DDBJ databases">
        <authorList>
            <person name="Meier V. D."/>
        </authorList>
    </citation>
    <scope>NUCLEOTIDE SEQUENCE</scope>
    <source>
        <strain evidence="2">AVDCRST_MAG23</strain>
    </source>
</reference>
<evidence type="ECO:0000256" key="1">
    <source>
        <dbReference type="SAM" id="MobiDB-lite"/>
    </source>
</evidence>
<feature type="non-terminal residue" evidence="2">
    <location>
        <position position="1"/>
    </location>
</feature>
<feature type="compositionally biased region" description="Low complexity" evidence="1">
    <location>
        <begin position="11"/>
        <end position="20"/>
    </location>
</feature>
<feature type="compositionally biased region" description="Basic residues" evidence="1">
    <location>
        <begin position="117"/>
        <end position="135"/>
    </location>
</feature>
<feature type="compositionally biased region" description="Basic and acidic residues" evidence="1">
    <location>
        <begin position="161"/>
        <end position="179"/>
    </location>
</feature>
<dbReference type="GO" id="GO:0042586">
    <property type="term" value="F:peptide deformylase activity"/>
    <property type="evidence" value="ECO:0007669"/>
    <property type="project" value="UniProtKB-EC"/>
</dbReference>
<feature type="compositionally biased region" description="Basic and acidic residues" evidence="1">
    <location>
        <begin position="1"/>
        <end position="10"/>
    </location>
</feature>
<feature type="compositionally biased region" description="Basic residues" evidence="1">
    <location>
        <begin position="58"/>
        <end position="71"/>
    </location>
</feature>
<dbReference type="EC" id="3.5.1.88" evidence="2"/>
<keyword evidence="2" id="KW-0378">Hydrolase</keyword>
<feature type="compositionally biased region" description="Basic and acidic residues" evidence="1">
    <location>
        <begin position="139"/>
        <end position="148"/>
    </location>
</feature>
<gene>
    <name evidence="2" type="ORF">AVDCRST_MAG23-2750</name>
</gene>
<feature type="non-terminal residue" evidence="2">
    <location>
        <position position="179"/>
    </location>
</feature>